<evidence type="ECO:0000313" key="3">
    <source>
        <dbReference type="Proteomes" id="UP000011087"/>
    </source>
</evidence>
<dbReference type="RefSeq" id="XP_005828884.1">
    <property type="nucleotide sequence ID" value="XM_005828827.1"/>
</dbReference>
<dbReference type="AlphaFoldDB" id="L1J189"/>
<accession>L1J189</accession>
<feature type="non-terminal residue" evidence="1">
    <location>
        <position position="1"/>
    </location>
</feature>
<dbReference type="GeneID" id="17298532"/>
<reference evidence="3" key="2">
    <citation type="submission" date="2012-11" db="EMBL/GenBank/DDBJ databases">
        <authorList>
            <person name="Kuo A."/>
            <person name="Curtis B.A."/>
            <person name="Tanifuji G."/>
            <person name="Burki F."/>
            <person name="Gruber A."/>
            <person name="Irimia M."/>
            <person name="Maruyama S."/>
            <person name="Arias M.C."/>
            <person name="Ball S.G."/>
            <person name="Gile G.H."/>
            <person name="Hirakawa Y."/>
            <person name="Hopkins J.F."/>
            <person name="Rensing S.A."/>
            <person name="Schmutz J."/>
            <person name="Symeonidi A."/>
            <person name="Elias M."/>
            <person name="Eveleigh R.J."/>
            <person name="Herman E.K."/>
            <person name="Klute M.J."/>
            <person name="Nakayama T."/>
            <person name="Obornik M."/>
            <person name="Reyes-Prieto A."/>
            <person name="Armbrust E.V."/>
            <person name="Aves S.J."/>
            <person name="Beiko R.G."/>
            <person name="Coutinho P."/>
            <person name="Dacks J.B."/>
            <person name="Durnford D.G."/>
            <person name="Fast N.M."/>
            <person name="Green B.R."/>
            <person name="Grisdale C."/>
            <person name="Hempe F."/>
            <person name="Henrissat B."/>
            <person name="Hoppner M.P."/>
            <person name="Ishida K.-I."/>
            <person name="Kim E."/>
            <person name="Koreny L."/>
            <person name="Kroth P.G."/>
            <person name="Liu Y."/>
            <person name="Malik S.-B."/>
            <person name="Maier U.G."/>
            <person name="McRose D."/>
            <person name="Mock T."/>
            <person name="Neilson J.A."/>
            <person name="Onodera N.T."/>
            <person name="Poole A.M."/>
            <person name="Pritham E.J."/>
            <person name="Richards T.A."/>
            <person name="Rocap G."/>
            <person name="Roy S.W."/>
            <person name="Sarai C."/>
            <person name="Schaack S."/>
            <person name="Shirato S."/>
            <person name="Slamovits C.H."/>
            <person name="Spencer D.F."/>
            <person name="Suzuki S."/>
            <person name="Worden A.Z."/>
            <person name="Zauner S."/>
            <person name="Barry K."/>
            <person name="Bell C."/>
            <person name="Bharti A.K."/>
            <person name="Crow J.A."/>
            <person name="Grimwood J."/>
            <person name="Kramer R."/>
            <person name="Lindquist E."/>
            <person name="Lucas S."/>
            <person name="Salamov A."/>
            <person name="McFadden G.I."/>
            <person name="Lane C.E."/>
            <person name="Keeling P.J."/>
            <person name="Gray M.W."/>
            <person name="Grigoriev I.V."/>
            <person name="Archibald J.M."/>
        </authorList>
    </citation>
    <scope>NUCLEOTIDE SEQUENCE</scope>
    <source>
        <strain evidence="3">CCMP2712</strain>
    </source>
</reference>
<proteinExistence type="predicted"/>
<organism evidence="1">
    <name type="scientific">Guillardia theta (strain CCMP2712)</name>
    <name type="common">Cryptophyte</name>
    <dbReference type="NCBI Taxonomy" id="905079"/>
    <lineage>
        <taxon>Eukaryota</taxon>
        <taxon>Cryptophyceae</taxon>
        <taxon>Pyrenomonadales</taxon>
        <taxon>Geminigeraceae</taxon>
        <taxon>Guillardia</taxon>
    </lineage>
</organism>
<sequence length="97" mass="10580">ENSMGSFSSLDICTIAHLKGTKLRTSLTVGRGAEVVESCLFGACNPLYCCKVGNDLRSRPTFSACSCLFRNWSLLMTGFLVVSQGKFYIVQVNRNGC</sequence>
<dbReference type="EnsemblProtists" id="EKX41904">
    <property type="protein sequence ID" value="EKX41904"/>
    <property type="gene ID" value="GUITHDRAFT_153681"/>
</dbReference>
<dbReference type="HOGENOM" id="CLU_2353022_0_0_1"/>
<name>L1J189_GUITC</name>
<reference evidence="2" key="3">
    <citation type="submission" date="2016-03" db="UniProtKB">
        <authorList>
            <consortium name="EnsemblProtists"/>
        </authorList>
    </citation>
    <scope>IDENTIFICATION</scope>
</reference>
<dbReference type="Proteomes" id="UP000011087">
    <property type="component" value="Unassembled WGS sequence"/>
</dbReference>
<dbReference type="KEGG" id="gtt:GUITHDRAFT_153681"/>
<dbReference type="EMBL" id="JH993020">
    <property type="protein sequence ID" value="EKX41904.1"/>
    <property type="molecule type" value="Genomic_DNA"/>
</dbReference>
<gene>
    <name evidence="1" type="ORF">GUITHDRAFT_153681</name>
</gene>
<protein>
    <submittedName>
        <fullName evidence="1 2">Uncharacterized protein</fullName>
    </submittedName>
</protein>
<dbReference type="PaxDb" id="55529-EKX41904"/>
<keyword evidence="3" id="KW-1185">Reference proteome</keyword>
<evidence type="ECO:0000313" key="2">
    <source>
        <dbReference type="EnsemblProtists" id="EKX41904"/>
    </source>
</evidence>
<reference evidence="1 3" key="1">
    <citation type="journal article" date="2012" name="Nature">
        <title>Algal genomes reveal evolutionary mosaicism and the fate of nucleomorphs.</title>
        <authorList>
            <consortium name="DOE Joint Genome Institute"/>
            <person name="Curtis B.A."/>
            <person name="Tanifuji G."/>
            <person name="Burki F."/>
            <person name="Gruber A."/>
            <person name="Irimia M."/>
            <person name="Maruyama S."/>
            <person name="Arias M.C."/>
            <person name="Ball S.G."/>
            <person name="Gile G.H."/>
            <person name="Hirakawa Y."/>
            <person name="Hopkins J.F."/>
            <person name="Kuo A."/>
            <person name="Rensing S.A."/>
            <person name="Schmutz J."/>
            <person name="Symeonidi A."/>
            <person name="Elias M."/>
            <person name="Eveleigh R.J."/>
            <person name="Herman E.K."/>
            <person name="Klute M.J."/>
            <person name="Nakayama T."/>
            <person name="Obornik M."/>
            <person name="Reyes-Prieto A."/>
            <person name="Armbrust E.V."/>
            <person name="Aves S.J."/>
            <person name="Beiko R.G."/>
            <person name="Coutinho P."/>
            <person name="Dacks J.B."/>
            <person name="Durnford D.G."/>
            <person name="Fast N.M."/>
            <person name="Green B.R."/>
            <person name="Grisdale C.J."/>
            <person name="Hempel F."/>
            <person name="Henrissat B."/>
            <person name="Hoppner M.P."/>
            <person name="Ishida K."/>
            <person name="Kim E."/>
            <person name="Koreny L."/>
            <person name="Kroth P.G."/>
            <person name="Liu Y."/>
            <person name="Malik S.B."/>
            <person name="Maier U.G."/>
            <person name="McRose D."/>
            <person name="Mock T."/>
            <person name="Neilson J.A."/>
            <person name="Onodera N.T."/>
            <person name="Poole A.M."/>
            <person name="Pritham E.J."/>
            <person name="Richards T.A."/>
            <person name="Rocap G."/>
            <person name="Roy S.W."/>
            <person name="Sarai C."/>
            <person name="Schaack S."/>
            <person name="Shirato S."/>
            <person name="Slamovits C.H."/>
            <person name="Spencer D.F."/>
            <person name="Suzuki S."/>
            <person name="Worden A.Z."/>
            <person name="Zauner S."/>
            <person name="Barry K."/>
            <person name="Bell C."/>
            <person name="Bharti A.K."/>
            <person name="Crow J.A."/>
            <person name="Grimwood J."/>
            <person name="Kramer R."/>
            <person name="Lindquist E."/>
            <person name="Lucas S."/>
            <person name="Salamov A."/>
            <person name="McFadden G.I."/>
            <person name="Lane C.E."/>
            <person name="Keeling P.J."/>
            <person name="Gray M.W."/>
            <person name="Grigoriev I.V."/>
            <person name="Archibald J.M."/>
        </authorList>
    </citation>
    <scope>NUCLEOTIDE SEQUENCE</scope>
    <source>
        <strain evidence="1 3">CCMP2712</strain>
    </source>
</reference>
<evidence type="ECO:0000313" key="1">
    <source>
        <dbReference type="EMBL" id="EKX41904.1"/>
    </source>
</evidence>